<dbReference type="AlphaFoldDB" id="A0A1D1V9L6"/>
<name>A0A1D1V9L6_RAMVA</name>
<reference evidence="1 2" key="1">
    <citation type="journal article" date="2016" name="Nat. Commun.">
        <title>Extremotolerant tardigrade genome and improved radiotolerance of human cultured cells by tardigrade-unique protein.</title>
        <authorList>
            <person name="Hashimoto T."/>
            <person name="Horikawa D.D."/>
            <person name="Saito Y."/>
            <person name="Kuwahara H."/>
            <person name="Kozuka-Hata H."/>
            <person name="Shin-I T."/>
            <person name="Minakuchi Y."/>
            <person name="Ohishi K."/>
            <person name="Motoyama A."/>
            <person name="Aizu T."/>
            <person name="Enomoto A."/>
            <person name="Kondo K."/>
            <person name="Tanaka S."/>
            <person name="Hara Y."/>
            <person name="Koshikawa S."/>
            <person name="Sagara H."/>
            <person name="Miura T."/>
            <person name="Yokobori S."/>
            <person name="Miyagawa K."/>
            <person name="Suzuki Y."/>
            <person name="Kubo T."/>
            <person name="Oyama M."/>
            <person name="Kohara Y."/>
            <person name="Fujiyama A."/>
            <person name="Arakawa K."/>
            <person name="Katayama T."/>
            <person name="Toyoda A."/>
            <person name="Kunieda T."/>
        </authorList>
    </citation>
    <scope>NUCLEOTIDE SEQUENCE [LARGE SCALE GENOMIC DNA]</scope>
    <source>
        <strain evidence="1 2">YOKOZUNA-1</strain>
    </source>
</reference>
<organism evidence="1 2">
    <name type="scientific">Ramazzottius varieornatus</name>
    <name type="common">Water bear</name>
    <name type="synonym">Tardigrade</name>
    <dbReference type="NCBI Taxonomy" id="947166"/>
    <lineage>
        <taxon>Eukaryota</taxon>
        <taxon>Metazoa</taxon>
        <taxon>Ecdysozoa</taxon>
        <taxon>Tardigrada</taxon>
        <taxon>Eutardigrada</taxon>
        <taxon>Parachela</taxon>
        <taxon>Hypsibioidea</taxon>
        <taxon>Ramazzottiidae</taxon>
        <taxon>Ramazzottius</taxon>
    </lineage>
</organism>
<dbReference type="Proteomes" id="UP000186922">
    <property type="component" value="Unassembled WGS sequence"/>
</dbReference>
<accession>A0A1D1V9L6</accession>
<evidence type="ECO:0000313" key="2">
    <source>
        <dbReference type="Proteomes" id="UP000186922"/>
    </source>
</evidence>
<proteinExistence type="predicted"/>
<sequence>MSVPQNTAGLCMWFPNFSVRNLTSEFFCFNPKNASTAIKHIRYRNPLNQTKMNASKHSK</sequence>
<dbReference type="EMBL" id="BDGG01000003">
    <property type="protein sequence ID" value="GAU95198.1"/>
    <property type="molecule type" value="Genomic_DNA"/>
</dbReference>
<comment type="caution">
    <text evidence="1">The sequence shown here is derived from an EMBL/GenBank/DDBJ whole genome shotgun (WGS) entry which is preliminary data.</text>
</comment>
<protein>
    <submittedName>
        <fullName evidence="1">Uncharacterized protein</fullName>
    </submittedName>
</protein>
<evidence type="ECO:0000313" key="1">
    <source>
        <dbReference type="EMBL" id="GAU95198.1"/>
    </source>
</evidence>
<keyword evidence="2" id="KW-1185">Reference proteome</keyword>
<gene>
    <name evidence="1" type="primary">RvY_06857-1</name>
    <name evidence="1" type="synonym">RvY_06857.1</name>
    <name evidence="1" type="ORF">RvY_06857</name>
</gene>